<reference evidence="1 2" key="1">
    <citation type="journal article" date="2009" name="PLoS Genet.">
        <title>Genomic analysis of the basal lineage fungus Rhizopus oryzae reveals a whole-genome duplication.</title>
        <authorList>
            <person name="Ma L.-J."/>
            <person name="Ibrahim A.S."/>
            <person name="Skory C."/>
            <person name="Grabherr M.G."/>
            <person name="Burger G."/>
            <person name="Butler M."/>
            <person name="Elias M."/>
            <person name="Idnurm A."/>
            <person name="Lang B.F."/>
            <person name="Sone T."/>
            <person name="Abe A."/>
            <person name="Calvo S.E."/>
            <person name="Corrochano L.M."/>
            <person name="Engels R."/>
            <person name="Fu J."/>
            <person name="Hansberg W."/>
            <person name="Kim J.-M."/>
            <person name="Kodira C.D."/>
            <person name="Koehrsen M.J."/>
            <person name="Liu B."/>
            <person name="Miranda-Saavedra D."/>
            <person name="O'Leary S."/>
            <person name="Ortiz-Castellanos L."/>
            <person name="Poulter R."/>
            <person name="Rodriguez-Romero J."/>
            <person name="Ruiz-Herrera J."/>
            <person name="Shen Y.-Q."/>
            <person name="Zeng Q."/>
            <person name="Galagan J."/>
            <person name="Birren B.W."/>
            <person name="Cuomo C.A."/>
            <person name="Wickes B.L."/>
        </authorList>
    </citation>
    <scope>NUCLEOTIDE SEQUENCE [LARGE SCALE GENOMIC DNA]</scope>
    <source>
        <strain evidence="2">RA 99-880 / ATCC MYA-4621 / FGSC 9543 / NRRL 43880</strain>
    </source>
</reference>
<accession>I1BLH7</accession>
<dbReference type="InParanoid" id="I1BLH7"/>
<sequence>MDLIIQIRQFLFYCVNYADSHLDNIQTLMKIIQYIIQKLQQELELTIFKSEKPNTKYFSQRQPQTRNPN</sequence>
<name>I1BLH7_RHIO9</name>
<protein>
    <submittedName>
        <fullName evidence="1">Uncharacterized protein</fullName>
    </submittedName>
</protein>
<dbReference type="AlphaFoldDB" id="I1BLH7"/>
<organism evidence="1 2">
    <name type="scientific">Rhizopus delemar (strain RA 99-880 / ATCC MYA-4621 / FGSC 9543 / NRRL 43880)</name>
    <name type="common">Mucormycosis agent</name>
    <name type="synonym">Rhizopus arrhizus var. delemar</name>
    <dbReference type="NCBI Taxonomy" id="246409"/>
    <lineage>
        <taxon>Eukaryota</taxon>
        <taxon>Fungi</taxon>
        <taxon>Fungi incertae sedis</taxon>
        <taxon>Mucoromycota</taxon>
        <taxon>Mucoromycotina</taxon>
        <taxon>Mucoromycetes</taxon>
        <taxon>Mucorales</taxon>
        <taxon>Mucorineae</taxon>
        <taxon>Rhizopodaceae</taxon>
        <taxon>Rhizopus</taxon>
    </lineage>
</organism>
<dbReference type="RefSeq" id="XP_067512453.1">
    <property type="nucleotide sequence ID" value="XM_067656352.1"/>
</dbReference>
<dbReference type="Proteomes" id="UP000009138">
    <property type="component" value="Unassembled WGS sequence"/>
</dbReference>
<dbReference type="GeneID" id="93608733"/>
<proteinExistence type="predicted"/>
<evidence type="ECO:0000313" key="2">
    <source>
        <dbReference type="Proteomes" id="UP000009138"/>
    </source>
</evidence>
<evidence type="ECO:0000313" key="1">
    <source>
        <dbReference type="EMBL" id="EIE77057.1"/>
    </source>
</evidence>
<dbReference type="EMBL" id="CH476732">
    <property type="protein sequence ID" value="EIE77057.1"/>
    <property type="molecule type" value="Genomic_DNA"/>
</dbReference>
<gene>
    <name evidence="1" type="ORF">RO3G_01761</name>
</gene>
<keyword evidence="2" id="KW-1185">Reference proteome</keyword>
<dbReference type="VEuPathDB" id="FungiDB:RO3G_01761"/>